<dbReference type="PANTHER" id="PTHR47463:SF2">
    <property type="entry name" value="F-BOX PROTEIN SKIP16"/>
    <property type="match status" value="1"/>
</dbReference>
<evidence type="ECO:0000259" key="3">
    <source>
        <dbReference type="PROSITE" id="PS51087"/>
    </source>
</evidence>
<dbReference type="Proteomes" id="UP000008021">
    <property type="component" value="Chromosome 11"/>
</dbReference>
<dbReference type="SUPFAM" id="SSF160631">
    <property type="entry name" value="SMI1/KNR4-like"/>
    <property type="match status" value="1"/>
</dbReference>
<protein>
    <recommendedName>
        <fullName evidence="3">ApaG domain-containing protein</fullName>
    </recommendedName>
</protein>
<keyword evidence="2" id="KW-0833">Ubl conjugation pathway</keyword>
<dbReference type="PANTHER" id="PTHR47463">
    <property type="entry name" value="F-BOX PROTEIN SKIP16"/>
    <property type="match status" value="1"/>
</dbReference>
<comment type="pathway">
    <text evidence="1">Protein modification; protein ubiquitination.</text>
</comment>
<evidence type="ECO:0000256" key="2">
    <source>
        <dbReference type="ARBA" id="ARBA00022786"/>
    </source>
</evidence>
<dbReference type="eggNOG" id="KOG4408">
    <property type="taxonomic scope" value="Eukaryota"/>
</dbReference>
<dbReference type="Pfam" id="PF04379">
    <property type="entry name" value="DUF525"/>
    <property type="match status" value="1"/>
</dbReference>
<feature type="domain" description="ApaG" evidence="3">
    <location>
        <begin position="317"/>
        <end position="469"/>
    </location>
</feature>
<organism evidence="4">
    <name type="scientific">Oryza meridionalis</name>
    <dbReference type="NCBI Taxonomy" id="40149"/>
    <lineage>
        <taxon>Eukaryota</taxon>
        <taxon>Viridiplantae</taxon>
        <taxon>Streptophyta</taxon>
        <taxon>Embryophyta</taxon>
        <taxon>Tracheophyta</taxon>
        <taxon>Spermatophyta</taxon>
        <taxon>Magnoliopsida</taxon>
        <taxon>Liliopsida</taxon>
        <taxon>Poales</taxon>
        <taxon>Poaceae</taxon>
        <taxon>BOP clade</taxon>
        <taxon>Oryzoideae</taxon>
        <taxon>Oryzeae</taxon>
        <taxon>Oryzinae</taxon>
        <taxon>Oryza</taxon>
    </lineage>
</organism>
<dbReference type="InterPro" id="IPR036767">
    <property type="entry name" value="ApaG_sf"/>
</dbReference>
<dbReference type="PROSITE" id="PS51087">
    <property type="entry name" value="APAG"/>
    <property type="match status" value="1"/>
</dbReference>
<name>A0A0E0F4K3_9ORYZ</name>
<dbReference type="GO" id="GO:0019005">
    <property type="term" value="C:SCF ubiquitin ligase complex"/>
    <property type="evidence" value="ECO:0007669"/>
    <property type="project" value="EnsemblPlants"/>
</dbReference>
<dbReference type="EnsemblPlants" id="OMERI11G08090.2">
    <property type="protein sequence ID" value="OMERI11G08090.2"/>
    <property type="gene ID" value="OMERI11G08090"/>
</dbReference>
<evidence type="ECO:0000313" key="4">
    <source>
        <dbReference type="EnsemblPlants" id="OMERI11G08090.2"/>
    </source>
</evidence>
<dbReference type="InterPro" id="IPR037883">
    <property type="entry name" value="Knr4/Smi1-like_sf"/>
</dbReference>
<sequence>MAAPPRPQPEPEPEPPAAGLEALEGLALDTVIAKAGARQAAALACASTRLRDAAGDDALWRRFCADDLALHAPLAPDGRTLPSFKDAYKVWLESFGMYPLPLVRRVKIFWSSLKSWLSENFPEALKTLNKGVSEAQIQSAEDDLGFKLPLPTKLLYRFCNGQLPLSEHHCENMRMAHLGIIGGYVFYDHLINVHLSPLEQIVEETKEFYREFYDQGVFNMTNLIIVATSWYRPKTFFLNCSDDQLYVGTINLQDGEMLPCVPKSLIRPTNTDMPQDGLLLWLEEHLRRLQNGMIKTRMLKTSRYISLFPEASPSCTSAMTNCVKVRASAVFAPEHPESRRPGAKCLYAYSIRLSVPEACMLGGVYYSSCQLYSRHWIIRWRDRVVSDVNGEGVIGKVCGKQEEHSINYYPLLTPGQEEFVYESCTPLPDSPGSVEGSFTFVPGMLSRPEGKPFEVTVAPFPLEIPEYIF</sequence>
<evidence type="ECO:0000256" key="1">
    <source>
        <dbReference type="ARBA" id="ARBA00004906"/>
    </source>
</evidence>
<proteinExistence type="predicted"/>
<dbReference type="InterPro" id="IPR007474">
    <property type="entry name" value="ApaG_domain"/>
</dbReference>
<dbReference type="SUPFAM" id="SSF110069">
    <property type="entry name" value="ApaG-like"/>
    <property type="match status" value="1"/>
</dbReference>
<accession>A0A0E0F4K3</accession>
<dbReference type="STRING" id="40149.A0A0E0F4K3"/>
<dbReference type="Gramene" id="OMERI11G08090.2">
    <property type="protein sequence ID" value="OMERI11G08090.2"/>
    <property type="gene ID" value="OMERI11G08090"/>
</dbReference>
<dbReference type="Gene3D" id="2.60.40.1470">
    <property type="entry name" value="ApaG domain"/>
    <property type="match status" value="1"/>
</dbReference>
<dbReference type="AlphaFoldDB" id="A0A0E0F4K3"/>
<reference evidence="4" key="2">
    <citation type="submission" date="2018-05" db="EMBL/GenBank/DDBJ databases">
        <title>OmerRS3 (Oryza meridionalis Reference Sequence Version 3).</title>
        <authorList>
            <person name="Zhang J."/>
            <person name="Kudrna D."/>
            <person name="Lee S."/>
            <person name="Talag J."/>
            <person name="Welchert J."/>
            <person name="Wing R.A."/>
        </authorList>
    </citation>
    <scope>NUCLEOTIDE SEQUENCE [LARGE SCALE GENOMIC DNA]</scope>
    <source>
        <strain evidence="4">cv. OR44</strain>
    </source>
</reference>
<keyword evidence="5" id="KW-1185">Reference proteome</keyword>
<evidence type="ECO:0000313" key="5">
    <source>
        <dbReference type="Proteomes" id="UP000008021"/>
    </source>
</evidence>
<reference evidence="4" key="1">
    <citation type="submission" date="2015-04" db="UniProtKB">
        <authorList>
            <consortium name="EnsemblPlants"/>
        </authorList>
    </citation>
    <scope>IDENTIFICATION</scope>
</reference>